<reference evidence="3 4" key="1">
    <citation type="journal article" date="2011" name="Proc. Natl. Acad. Sci. U.S.A.">
        <title>Evolutionary erosion of yeast sex chromosomes by mating-type switching accidents.</title>
        <authorList>
            <person name="Gordon J.L."/>
            <person name="Armisen D."/>
            <person name="Proux-Wera E."/>
            <person name="Oheigeartaigh S.S."/>
            <person name="Byrne K.P."/>
            <person name="Wolfe K.H."/>
        </authorList>
    </citation>
    <scope>NUCLEOTIDE SEQUENCE [LARGE SCALE GENOMIC DNA]</scope>
    <source>
        <strain evidence="4">ATCC 34711 / CBS 6284 / DSM 70876 / NBRC 10599 / NRRL Y-10934 / UCD 77-7</strain>
    </source>
</reference>
<dbReference type="InParanoid" id="I2GVU0"/>
<feature type="compositionally biased region" description="Polar residues" evidence="1">
    <location>
        <begin position="27"/>
        <end position="36"/>
    </location>
</feature>
<feature type="region of interest" description="Disordered" evidence="1">
    <location>
        <begin position="214"/>
        <end position="265"/>
    </location>
</feature>
<feature type="region of interest" description="Disordered" evidence="1">
    <location>
        <begin position="303"/>
        <end position="355"/>
    </location>
</feature>
<dbReference type="FunCoup" id="I2GVU0">
    <property type="interactions" value="126"/>
</dbReference>
<dbReference type="GO" id="GO:0062060">
    <property type="term" value="F:NuA4 histone acetyltransferase complex binding"/>
    <property type="evidence" value="ECO:0007669"/>
    <property type="project" value="EnsemblFungi"/>
</dbReference>
<dbReference type="KEGG" id="tbl:TBLA_0A04480"/>
<proteinExistence type="predicted"/>
<feature type="compositionally biased region" description="Polar residues" evidence="1">
    <location>
        <begin position="310"/>
        <end position="319"/>
    </location>
</feature>
<evidence type="ECO:0000256" key="1">
    <source>
        <dbReference type="SAM" id="MobiDB-lite"/>
    </source>
</evidence>
<feature type="compositionally biased region" description="Low complexity" evidence="1">
    <location>
        <begin position="220"/>
        <end position="265"/>
    </location>
</feature>
<dbReference type="GO" id="GO:0009060">
    <property type="term" value="P:aerobic respiration"/>
    <property type="evidence" value="ECO:0007669"/>
    <property type="project" value="EnsemblFungi"/>
</dbReference>
<feature type="compositionally biased region" description="Low complexity" evidence="1">
    <location>
        <begin position="43"/>
        <end position="76"/>
    </location>
</feature>
<dbReference type="RefSeq" id="XP_004177761.1">
    <property type="nucleotide sequence ID" value="XM_004177713.1"/>
</dbReference>
<evidence type="ECO:0000313" key="4">
    <source>
        <dbReference type="Proteomes" id="UP000002866"/>
    </source>
</evidence>
<sequence>MALANSRPLPIPTADHEVLLNNASPVFQPNATSLGITNKEMPTPSAASSSDSNMTSNSNLNSSVTNSSSSSASSTAKPKKEKEAPALEISKLLPVTGERPAPLDRAAPLNDDVLFAVFNILWDQDSNQQGMTVKQLCDLLLEKHPEMSTLSTKLSNLISAKLNAYVKKLEKGEKTLKYALSREWSDSTPRRMVYVYRGILADDYKEHALAAAKQLKRNDSSTTSLISSSSNSKKNQQNQQQNDNQSQLQQQQQQQHLQQDQQASFSQTLGLGPQIRQEFNIPYSTSPVSANMTPAKNAISISTTITNSNGSKRGSTSQDFEGGSNNNSAKKRKKSQTSDSASSRETSQPQTPYITAAAAAPRISKLVSRDKPANSQNTAETVSAIHNVISTQMPVEVILPTQSEYIDGLLLTPWVKTVREGFLTEDIDSPESLTMDDLDNFFD</sequence>
<dbReference type="Pfam" id="PF25318">
    <property type="entry name" value="WHD_GDS1"/>
    <property type="match status" value="1"/>
</dbReference>
<evidence type="ECO:0000313" key="3">
    <source>
        <dbReference type="EMBL" id="CCH58242.1"/>
    </source>
</evidence>
<gene>
    <name evidence="3" type="primary">TBLA0A04480</name>
    <name evidence="3" type="ORF">TBLA_0A04480</name>
</gene>
<dbReference type="OMA" id="RRMVYVY"/>
<feature type="domain" description="GDS1 winged helix" evidence="2">
    <location>
        <begin position="108"/>
        <end position="201"/>
    </location>
</feature>
<dbReference type="InterPro" id="IPR057511">
    <property type="entry name" value="WH_GDS1"/>
</dbReference>
<dbReference type="GO" id="GO:0005634">
    <property type="term" value="C:nucleus"/>
    <property type="evidence" value="ECO:0007669"/>
    <property type="project" value="EnsemblFungi"/>
</dbReference>
<dbReference type="eggNOG" id="ENOG502RQJB">
    <property type="taxonomic scope" value="Eukaryota"/>
</dbReference>
<evidence type="ECO:0000259" key="2">
    <source>
        <dbReference type="Pfam" id="PF25318"/>
    </source>
</evidence>
<dbReference type="AlphaFoldDB" id="I2GVU0"/>
<accession>I2GVU0</accession>
<keyword evidence="4" id="KW-1185">Reference proteome</keyword>
<dbReference type="Proteomes" id="UP000002866">
    <property type="component" value="Chromosome 1"/>
</dbReference>
<feature type="compositionally biased region" description="Polar residues" evidence="1">
    <location>
        <begin position="337"/>
        <end position="353"/>
    </location>
</feature>
<dbReference type="EMBL" id="HE806316">
    <property type="protein sequence ID" value="CCH58242.1"/>
    <property type="molecule type" value="Genomic_DNA"/>
</dbReference>
<dbReference type="GeneID" id="14493231"/>
<dbReference type="HOGENOM" id="CLU_028816_1_0_1"/>
<feature type="region of interest" description="Disordered" evidence="1">
    <location>
        <begin position="27"/>
        <end position="93"/>
    </location>
</feature>
<dbReference type="OrthoDB" id="4090479at2759"/>
<name>I2GVU0_HENB6</name>
<protein>
    <recommendedName>
        <fullName evidence="2">GDS1 winged helix domain-containing protein</fullName>
    </recommendedName>
</protein>
<organism evidence="3 4">
    <name type="scientific">Henningerozyma blattae (strain ATCC 34711 / CBS 6284 / DSM 70876 / NBRC 10599 / NRRL Y-10934 / UCD 77-7)</name>
    <name type="common">Yeast</name>
    <name type="synonym">Tetrapisispora blattae</name>
    <dbReference type="NCBI Taxonomy" id="1071380"/>
    <lineage>
        <taxon>Eukaryota</taxon>
        <taxon>Fungi</taxon>
        <taxon>Dikarya</taxon>
        <taxon>Ascomycota</taxon>
        <taxon>Saccharomycotina</taxon>
        <taxon>Saccharomycetes</taxon>
        <taxon>Saccharomycetales</taxon>
        <taxon>Saccharomycetaceae</taxon>
        <taxon>Henningerozyma</taxon>
    </lineage>
</organism>